<dbReference type="AlphaFoldDB" id="A0A318QF08"/>
<organism evidence="1 2">
    <name type="scientific">Komagataeibacter oboediens</name>
    <dbReference type="NCBI Taxonomy" id="65958"/>
    <lineage>
        <taxon>Bacteria</taxon>
        <taxon>Pseudomonadati</taxon>
        <taxon>Pseudomonadota</taxon>
        <taxon>Alphaproteobacteria</taxon>
        <taxon>Acetobacterales</taxon>
        <taxon>Acetobacteraceae</taxon>
        <taxon>Komagataeibacter</taxon>
    </lineage>
</organism>
<sequence length="71" mass="8346">MPDRTWTRVSGVDRDGTYFVGIYNVRSDREAREWLRTENRHWIRGRMTGLRYEALGPGDRACPFPSREMAA</sequence>
<dbReference type="STRING" id="940286.GCA_000227565_00467"/>
<gene>
    <name evidence="1" type="ORF">CFR80_16870</name>
</gene>
<evidence type="ECO:0000313" key="2">
    <source>
        <dbReference type="Proteomes" id="UP000247417"/>
    </source>
</evidence>
<comment type="caution">
    <text evidence="1">The sequence shown here is derived from an EMBL/GenBank/DDBJ whole genome shotgun (WGS) entry which is preliminary data.</text>
</comment>
<reference evidence="1 2" key="1">
    <citation type="submission" date="2017-07" db="EMBL/GenBank/DDBJ databases">
        <title>A draft genome sequence of Komagataeibacter oboediens LMG 18849.</title>
        <authorList>
            <person name="Skraban J."/>
            <person name="Cleenwerck I."/>
            <person name="Vandamme P."/>
            <person name="Trcek J."/>
        </authorList>
    </citation>
    <scope>NUCLEOTIDE SEQUENCE [LARGE SCALE GENOMIC DNA]</scope>
    <source>
        <strain evidence="1 2">LMG 18849</strain>
    </source>
</reference>
<proteinExistence type="predicted"/>
<protein>
    <submittedName>
        <fullName evidence="1">Uncharacterized protein</fullName>
    </submittedName>
</protein>
<name>A0A318QF08_9PROT</name>
<dbReference type="Proteomes" id="UP000247417">
    <property type="component" value="Unassembled WGS sequence"/>
</dbReference>
<dbReference type="EMBL" id="NKTX01000115">
    <property type="protein sequence ID" value="PYD78197.1"/>
    <property type="molecule type" value="Genomic_DNA"/>
</dbReference>
<accession>A0A318QF08</accession>
<evidence type="ECO:0000313" key="1">
    <source>
        <dbReference type="EMBL" id="PYD78197.1"/>
    </source>
</evidence>